<dbReference type="EMBL" id="SRMA01026163">
    <property type="protein sequence ID" value="TRY86999.1"/>
    <property type="molecule type" value="Genomic_DNA"/>
</dbReference>
<name>A0A553QAP5_9TELE</name>
<reference evidence="1 2" key="1">
    <citation type="journal article" date="2019" name="Sci. Data">
        <title>Hybrid genome assembly and annotation of Danionella translucida.</title>
        <authorList>
            <person name="Kadobianskyi M."/>
            <person name="Schulze L."/>
            <person name="Schuelke M."/>
            <person name="Judkewitz B."/>
        </authorList>
    </citation>
    <scope>NUCLEOTIDE SEQUENCE [LARGE SCALE GENOMIC DNA]</scope>
    <source>
        <strain evidence="1 2">Bolton</strain>
    </source>
</reference>
<organism evidence="1 2">
    <name type="scientific">Danionella cerebrum</name>
    <dbReference type="NCBI Taxonomy" id="2873325"/>
    <lineage>
        <taxon>Eukaryota</taxon>
        <taxon>Metazoa</taxon>
        <taxon>Chordata</taxon>
        <taxon>Craniata</taxon>
        <taxon>Vertebrata</taxon>
        <taxon>Euteleostomi</taxon>
        <taxon>Actinopterygii</taxon>
        <taxon>Neopterygii</taxon>
        <taxon>Teleostei</taxon>
        <taxon>Ostariophysi</taxon>
        <taxon>Cypriniformes</taxon>
        <taxon>Danionidae</taxon>
        <taxon>Danioninae</taxon>
        <taxon>Danionella</taxon>
    </lineage>
</organism>
<evidence type="ECO:0000313" key="1">
    <source>
        <dbReference type="EMBL" id="TRY86999.1"/>
    </source>
</evidence>
<accession>A0A553QAP5</accession>
<protein>
    <submittedName>
        <fullName evidence="1">Uncharacterized protein</fullName>
    </submittedName>
</protein>
<evidence type="ECO:0000313" key="2">
    <source>
        <dbReference type="Proteomes" id="UP000316079"/>
    </source>
</evidence>
<dbReference type="Proteomes" id="UP000316079">
    <property type="component" value="Unassembled WGS sequence"/>
</dbReference>
<proteinExistence type="predicted"/>
<sequence length="97" mass="10630">MVVISTGVCSRADAICLQLQRFLRTSTLLVSTTTAQWNMLSGQLSLTDIVLLCLNSLTLRVGSVMLQSCLSRPQDVDSSELSKSSSYRSVERLCFPV</sequence>
<dbReference type="AlphaFoldDB" id="A0A553QAP5"/>
<comment type="caution">
    <text evidence="1">The sequence shown here is derived from an EMBL/GenBank/DDBJ whole genome shotgun (WGS) entry which is preliminary data.</text>
</comment>
<keyword evidence="2" id="KW-1185">Reference proteome</keyword>
<gene>
    <name evidence="1" type="ORF">DNTS_009109</name>
</gene>